<dbReference type="Proteomes" id="UP000663720">
    <property type="component" value="Chromosome"/>
</dbReference>
<organism evidence="1 2">
    <name type="scientific">Desulfonema limicola</name>
    <dbReference type="NCBI Taxonomy" id="45656"/>
    <lineage>
        <taxon>Bacteria</taxon>
        <taxon>Pseudomonadati</taxon>
        <taxon>Thermodesulfobacteriota</taxon>
        <taxon>Desulfobacteria</taxon>
        <taxon>Desulfobacterales</taxon>
        <taxon>Desulfococcaceae</taxon>
        <taxon>Desulfonema</taxon>
    </lineage>
</organism>
<reference evidence="1" key="1">
    <citation type="journal article" date="2021" name="Microb. Physiol.">
        <title>Proteogenomic Insights into the Physiology of Marine, Sulfate-Reducing, Filamentous Desulfonema limicola and Desulfonema magnum.</title>
        <authorList>
            <person name="Schnaars V."/>
            <person name="Wohlbrand L."/>
            <person name="Scheve S."/>
            <person name="Hinrichs C."/>
            <person name="Reinhardt R."/>
            <person name="Rabus R."/>
        </authorList>
    </citation>
    <scope>NUCLEOTIDE SEQUENCE</scope>
    <source>
        <strain evidence="1">5ac10</strain>
    </source>
</reference>
<name>A0A975B5H1_9BACT</name>
<sequence>MALLLWRWSVYTHIIYSKQCYFFKVKNTLILPNPGQFFLIWL</sequence>
<gene>
    <name evidence="1" type="ORF">dnl_14250</name>
</gene>
<evidence type="ECO:0000313" key="1">
    <source>
        <dbReference type="EMBL" id="QTA79171.1"/>
    </source>
</evidence>
<evidence type="ECO:0000313" key="2">
    <source>
        <dbReference type="Proteomes" id="UP000663720"/>
    </source>
</evidence>
<dbReference type="AlphaFoldDB" id="A0A975B5H1"/>
<keyword evidence="2" id="KW-1185">Reference proteome</keyword>
<proteinExistence type="predicted"/>
<dbReference type="EMBL" id="CP061799">
    <property type="protein sequence ID" value="QTA79171.1"/>
    <property type="molecule type" value="Genomic_DNA"/>
</dbReference>
<dbReference type="KEGG" id="dli:dnl_14250"/>
<protein>
    <submittedName>
        <fullName evidence="1">Uncharacterized protein</fullName>
    </submittedName>
</protein>
<accession>A0A975B5H1</accession>